<evidence type="ECO:0000256" key="5">
    <source>
        <dbReference type="ARBA" id="ARBA00023163"/>
    </source>
</evidence>
<dbReference type="SUPFAM" id="SSF52172">
    <property type="entry name" value="CheY-like"/>
    <property type="match status" value="1"/>
</dbReference>
<evidence type="ECO:0000259" key="9">
    <source>
        <dbReference type="PROSITE" id="PS50110"/>
    </source>
</evidence>
<evidence type="ECO:0000256" key="3">
    <source>
        <dbReference type="ARBA" id="ARBA00023015"/>
    </source>
</evidence>
<feature type="modified residue" description="4-aspartylphosphate" evidence="6">
    <location>
        <position position="52"/>
    </location>
</feature>
<protein>
    <submittedName>
        <fullName evidence="11">Transcriptional regulatory protein BaeR</fullName>
    </submittedName>
</protein>
<dbReference type="PANTHER" id="PTHR48111">
    <property type="entry name" value="REGULATOR OF RPOS"/>
    <property type="match status" value="1"/>
</dbReference>
<keyword evidence="4 7" id="KW-0238">DNA-binding</keyword>
<evidence type="ECO:0000256" key="8">
    <source>
        <dbReference type="SAM" id="MobiDB-lite"/>
    </source>
</evidence>
<dbReference type="EMBL" id="FWFY01000025">
    <property type="protein sequence ID" value="SLN72668.1"/>
    <property type="molecule type" value="Genomic_DNA"/>
</dbReference>
<dbReference type="Gene3D" id="3.40.50.2300">
    <property type="match status" value="1"/>
</dbReference>
<feature type="domain" description="Response regulatory" evidence="9">
    <location>
        <begin position="3"/>
        <end position="116"/>
    </location>
</feature>
<keyword evidence="2" id="KW-0902">Two-component regulatory system</keyword>
<dbReference type="InterPro" id="IPR001867">
    <property type="entry name" value="OmpR/PhoB-type_DNA-bd"/>
</dbReference>
<feature type="region of interest" description="Disordered" evidence="8">
    <location>
        <begin position="250"/>
        <end position="273"/>
    </location>
</feature>
<dbReference type="InterPro" id="IPR036388">
    <property type="entry name" value="WH-like_DNA-bd_sf"/>
</dbReference>
<dbReference type="SUPFAM" id="SSF46894">
    <property type="entry name" value="C-terminal effector domain of the bipartite response regulators"/>
    <property type="match status" value="1"/>
</dbReference>
<dbReference type="PROSITE" id="PS50110">
    <property type="entry name" value="RESPONSE_REGULATORY"/>
    <property type="match status" value="1"/>
</dbReference>
<keyword evidence="3" id="KW-0805">Transcription regulation</keyword>
<dbReference type="SMART" id="SM00448">
    <property type="entry name" value="REC"/>
    <property type="match status" value="1"/>
</dbReference>
<dbReference type="PROSITE" id="PS51755">
    <property type="entry name" value="OMPR_PHOB"/>
    <property type="match status" value="1"/>
</dbReference>
<evidence type="ECO:0000256" key="4">
    <source>
        <dbReference type="ARBA" id="ARBA00023125"/>
    </source>
</evidence>
<name>A0A1X7A8G0_9RHOB</name>
<evidence type="ECO:0000256" key="1">
    <source>
        <dbReference type="ARBA" id="ARBA00022553"/>
    </source>
</evidence>
<dbReference type="GO" id="GO:0032993">
    <property type="term" value="C:protein-DNA complex"/>
    <property type="evidence" value="ECO:0007669"/>
    <property type="project" value="TreeGrafter"/>
</dbReference>
<dbReference type="InterPro" id="IPR039420">
    <property type="entry name" value="WalR-like"/>
</dbReference>
<dbReference type="SMART" id="SM00862">
    <property type="entry name" value="Trans_reg_C"/>
    <property type="match status" value="1"/>
</dbReference>
<gene>
    <name evidence="11" type="primary">baeR</name>
    <name evidence="11" type="ORF">LOS8367_03712</name>
</gene>
<dbReference type="Pfam" id="PF00072">
    <property type="entry name" value="Response_reg"/>
    <property type="match status" value="1"/>
</dbReference>
<evidence type="ECO:0000256" key="2">
    <source>
        <dbReference type="ARBA" id="ARBA00023012"/>
    </source>
</evidence>
<sequence>MSKIALVGNNRTFLASVSKALKAEGLEVESYSDGEVALDAFSMRLPDLAVLDCKSPQMNGMELLERLREESSLPVILMSSKEGEIDELWALRMGADDYLRKPCSQLVLLERIRALLRRQKIWAAASHEDGSEVPVMVRGPLTMDASRHEVTWRGEQVSLSPTEFLLLQAIAHRPGIVVSRNQLLDEIGDTTSCDRIIDGHIKRIRKKMREVDDGFLAIKTVYGSGYRYSAYETPLPEPATGQKLVRSLNTPNEPFAVARGAEQTPRPIRPREP</sequence>
<dbReference type="GO" id="GO:0006355">
    <property type="term" value="P:regulation of DNA-templated transcription"/>
    <property type="evidence" value="ECO:0007669"/>
    <property type="project" value="InterPro"/>
</dbReference>
<dbReference type="AlphaFoldDB" id="A0A1X7A8G0"/>
<keyword evidence="5" id="KW-0804">Transcription</keyword>
<accession>A0A1X7A8G0</accession>
<dbReference type="CDD" id="cd00383">
    <property type="entry name" value="trans_reg_C"/>
    <property type="match status" value="1"/>
</dbReference>
<dbReference type="GO" id="GO:0000156">
    <property type="term" value="F:phosphorelay response regulator activity"/>
    <property type="evidence" value="ECO:0007669"/>
    <property type="project" value="TreeGrafter"/>
</dbReference>
<feature type="domain" description="OmpR/PhoB-type" evidence="10">
    <location>
        <begin position="133"/>
        <end position="230"/>
    </location>
</feature>
<evidence type="ECO:0000256" key="6">
    <source>
        <dbReference type="PROSITE-ProRule" id="PRU00169"/>
    </source>
</evidence>
<dbReference type="Gene3D" id="1.10.10.10">
    <property type="entry name" value="Winged helix-like DNA-binding domain superfamily/Winged helix DNA-binding domain"/>
    <property type="match status" value="1"/>
</dbReference>
<proteinExistence type="predicted"/>
<evidence type="ECO:0000313" key="12">
    <source>
        <dbReference type="Proteomes" id="UP000193495"/>
    </source>
</evidence>
<evidence type="ECO:0000259" key="10">
    <source>
        <dbReference type="PROSITE" id="PS51755"/>
    </source>
</evidence>
<reference evidence="11 12" key="1">
    <citation type="submission" date="2017-03" db="EMBL/GenBank/DDBJ databases">
        <authorList>
            <person name="Afonso C.L."/>
            <person name="Miller P.J."/>
            <person name="Scott M.A."/>
            <person name="Spackman E."/>
            <person name="Goraichik I."/>
            <person name="Dimitrov K.M."/>
            <person name="Suarez D.L."/>
            <person name="Swayne D.E."/>
        </authorList>
    </citation>
    <scope>NUCLEOTIDE SEQUENCE [LARGE SCALE GENOMIC DNA]</scope>
    <source>
        <strain evidence="11 12">CECT 8367</strain>
    </source>
</reference>
<evidence type="ECO:0000256" key="7">
    <source>
        <dbReference type="PROSITE-ProRule" id="PRU01091"/>
    </source>
</evidence>
<dbReference type="GO" id="GO:0000976">
    <property type="term" value="F:transcription cis-regulatory region binding"/>
    <property type="evidence" value="ECO:0007669"/>
    <property type="project" value="TreeGrafter"/>
</dbReference>
<dbReference type="Proteomes" id="UP000193495">
    <property type="component" value="Unassembled WGS sequence"/>
</dbReference>
<evidence type="ECO:0000313" key="11">
    <source>
        <dbReference type="EMBL" id="SLN72668.1"/>
    </source>
</evidence>
<dbReference type="Pfam" id="PF00486">
    <property type="entry name" value="Trans_reg_C"/>
    <property type="match status" value="1"/>
</dbReference>
<dbReference type="Gene3D" id="6.10.250.690">
    <property type="match status" value="1"/>
</dbReference>
<feature type="DNA-binding region" description="OmpR/PhoB-type" evidence="7">
    <location>
        <begin position="133"/>
        <end position="230"/>
    </location>
</feature>
<dbReference type="GO" id="GO:0005829">
    <property type="term" value="C:cytosol"/>
    <property type="evidence" value="ECO:0007669"/>
    <property type="project" value="TreeGrafter"/>
</dbReference>
<dbReference type="InterPro" id="IPR016032">
    <property type="entry name" value="Sig_transdc_resp-reg_C-effctor"/>
</dbReference>
<organism evidence="11 12">
    <name type="scientific">Limimaricola soesokkakensis</name>
    <dbReference type="NCBI Taxonomy" id="1343159"/>
    <lineage>
        <taxon>Bacteria</taxon>
        <taxon>Pseudomonadati</taxon>
        <taxon>Pseudomonadota</taxon>
        <taxon>Alphaproteobacteria</taxon>
        <taxon>Rhodobacterales</taxon>
        <taxon>Paracoccaceae</taxon>
        <taxon>Limimaricola</taxon>
    </lineage>
</organism>
<dbReference type="InterPro" id="IPR011006">
    <property type="entry name" value="CheY-like_superfamily"/>
</dbReference>
<keyword evidence="1 6" id="KW-0597">Phosphoprotein</keyword>
<dbReference type="InterPro" id="IPR001789">
    <property type="entry name" value="Sig_transdc_resp-reg_receiver"/>
</dbReference>
<dbReference type="PANTHER" id="PTHR48111:SF21">
    <property type="entry name" value="DNA-BINDING DUAL MASTER TRANSCRIPTIONAL REGULATOR RPAA"/>
    <property type="match status" value="1"/>
</dbReference>